<evidence type="ECO:0000256" key="4">
    <source>
        <dbReference type="ARBA" id="ARBA00023136"/>
    </source>
</evidence>
<reference evidence="6" key="1">
    <citation type="journal article" date="2021" name="Nat. Commun.">
        <title>Genetic determinants of endophytism in the Arabidopsis root mycobiome.</title>
        <authorList>
            <person name="Mesny F."/>
            <person name="Miyauchi S."/>
            <person name="Thiergart T."/>
            <person name="Pickel B."/>
            <person name="Atanasova L."/>
            <person name="Karlsson M."/>
            <person name="Huettel B."/>
            <person name="Barry K.W."/>
            <person name="Haridas S."/>
            <person name="Chen C."/>
            <person name="Bauer D."/>
            <person name="Andreopoulos W."/>
            <person name="Pangilinan J."/>
            <person name="LaButti K."/>
            <person name="Riley R."/>
            <person name="Lipzen A."/>
            <person name="Clum A."/>
            <person name="Drula E."/>
            <person name="Henrissat B."/>
            <person name="Kohler A."/>
            <person name="Grigoriev I.V."/>
            <person name="Martin F.M."/>
            <person name="Hacquard S."/>
        </authorList>
    </citation>
    <scope>NUCLEOTIDE SEQUENCE</scope>
    <source>
        <strain evidence="6">MPI-CAGE-AT-0147</strain>
    </source>
</reference>
<evidence type="ECO:0000313" key="6">
    <source>
        <dbReference type="EMBL" id="KAH7123072.1"/>
    </source>
</evidence>
<feature type="transmembrane region" description="Helical" evidence="5">
    <location>
        <begin position="39"/>
        <end position="62"/>
    </location>
</feature>
<comment type="subcellular location">
    <subcellularLocation>
        <location evidence="1">Membrane</location>
        <topology evidence="1">Multi-pass membrane protein</topology>
    </subcellularLocation>
</comment>
<name>A0A9P9DQ98_9HYPO</name>
<dbReference type="Pfam" id="PF04479">
    <property type="entry name" value="RTA1"/>
    <property type="match status" value="1"/>
</dbReference>
<keyword evidence="2 5" id="KW-0812">Transmembrane</keyword>
<dbReference type="GO" id="GO:0016020">
    <property type="term" value="C:membrane"/>
    <property type="evidence" value="ECO:0007669"/>
    <property type="project" value="UniProtKB-SubCell"/>
</dbReference>
<organism evidence="6 7">
    <name type="scientific">Dactylonectria macrodidyma</name>
    <dbReference type="NCBI Taxonomy" id="307937"/>
    <lineage>
        <taxon>Eukaryota</taxon>
        <taxon>Fungi</taxon>
        <taxon>Dikarya</taxon>
        <taxon>Ascomycota</taxon>
        <taxon>Pezizomycotina</taxon>
        <taxon>Sordariomycetes</taxon>
        <taxon>Hypocreomycetidae</taxon>
        <taxon>Hypocreales</taxon>
        <taxon>Nectriaceae</taxon>
        <taxon>Dactylonectria</taxon>
    </lineage>
</organism>
<evidence type="ECO:0000256" key="5">
    <source>
        <dbReference type="SAM" id="Phobius"/>
    </source>
</evidence>
<dbReference type="PANTHER" id="PTHR31465">
    <property type="entry name" value="PROTEIN RTA1-RELATED"/>
    <property type="match status" value="1"/>
</dbReference>
<feature type="transmembrane region" description="Helical" evidence="5">
    <location>
        <begin position="232"/>
        <end position="252"/>
    </location>
</feature>
<keyword evidence="3 5" id="KW-1133">Transmembrane helix</keyword>
<dbReference type="EMBL" id="JAGMUV010000023">
    <property type="protein sequence ID" value="KAH7123072.1"/>
    <property type="molecule type" value="Genomic_DNA"/>
</dbReference>
<feature type="transmembrane region" description="Helical" evidence="5">
    <location>
        <begin position="74"/>
        <end position="95"/>
    </location>
</feature>
<protein>
    <submittedName>
        <fullName evidence="6">RTA1 like protein-domain-containing protein</fullName>
    </submittedName>
</protein>
<evidence type="ECO:0000256" key="1">
    <source>
        <dbReference type="ARBA" id="ARBA00004141"/>
    </source>
</evidence>
<sequence>MANVNYYKYDPSLAAAIIFIIGFTISSLMHAYQIVKTRTWFFIPFLIGSLFETLGFVGRAIGAHQTPDWTFAPYVMQSLLLLLGPTCYAASIYMVLGRLIRLLNAEEYSLIRSSWLTKFFLLGDVLSIALQGIGGGKLVNAETEDEKSKGENIIIGGLVVQILFFSLFMVVTCLFHFKVNKKPTLRMSTMDSSWRRLLSVLYITSILILIRSIFRLIEYAMGHDSELQSKEVYIYVLDALPMLVASVLCNVFHPSRYLVSGKQINDAADSEMQLTDHDSAYRG</sequence>
<feature type="transmembrane region" description="Helical" evidence="5">
    <location>
        <begin position="153"/>
        <end position="177"/>
    </location>
</feature>
<keyword evidence="4 5" id="KW-0472">Membrane</keyword>
<comment type="caution">
    <text evidence="6">The sequence shown here is derived from an EMBL/GenBank/DDBJ whole genome shotgun (WGS) entry which is preliminary data.</text>
</comment>
<feature type="transmembrane region" description="Helical" evidence="5">
    <location>
        <begin position="12"/>
        <end position="32"/>
    </location>
</feature>
<feature type="transmembrane region" description="Helical" evidence="5">
    <location>
        <begin position="115"/>
        <end position="133"/>
    </location>
</feature>
<accession>A0A9P9DQ98</accession>
<dbReference type="Proteomes" id="UP000738349">
    <property type="component" value="Unassembled WGS sequence"/>
</dbReference>
<evidence type="ECO:0000256" key="2">
    <source>
        <dbReference type="ARBA" id="ARBA00022692"/>
    </source>
</evidence>
<proteinExistence type="predicted"/>
<evidence type="ECO:0000256" key="3">
    <source>
        <dbReference type="ARBA" id="ARBA00022989"/>
    </source>
</evidence>
<gene>
    <name evidence="6" type="ORF">EDB81DRAFT_665639</name>
</gene>
<feature type="transmembrane region" description="Helical" evidence="5">
    <location>
        <begin position="197"/>
        <end position="217"/>
    </location>
</feature>
<evidence type="ECO:0000313" key="7">
    <source>
        <dbReference type="Proteomes" id="UP000738349"/>
    </source>
</evidence>
<dbReference type="AlphaFoldDB" id="A0A9P9DQ98"/>
<dbReference type="PANTHER" id="PTHR31465:SF35">
    <property type="entry name" value="RTA1 DOMAIN PROTEIN-RELATED"/>
    <property type="match status" value="1"/>
</dbReference>
<dbReference type="OrthoDB" id="3358017at2759"/>
<keyword evidence="7" id="KW-1185">Reference proteome</keyword>
<dbReference type="InterPro" id="IPR007568">
    <property type="entry name" value="RTA1"/>
</dbReference>